<dbReference type="GeneID" id="5234241"/>
<dbReference type="PANTHER" id="PTHR22950:SF692">
    <property type="entry name" value="TRANSMEMBRANE AMINO ACID TRANSPORTER FAMILY PROTEIN"/>
    <property type="match status" value="1"/>
</dbReference>
<evidence type="ECO:0000256" key="7">
    <source>
        <dbReference type="ARBA" id="ARBA00023136"/>
    </source>
</evidence>
<comment type="similarity">
    <text evidence="2">Belongs to the amino acid/polyamine transporter 2 family.</text>
</comment>
<feature type="compositionally biased region" description="Pro residues" evidence="8">
    <location>
        <begin position="461"/>
        <end position="470"/>
    </location>
</feature>
<feature type="transmembrane region" description="Helical" evidence="9">
    <location>
        <begin position="531"/>
        <end position="552"/>
    </location>
</feature>
<sequence>MPEPPSNSVKVPKERRRSFMEYGGANSLSNFASSYSRAQHYTGSSLLESDDSDNNEGANQSQTERRPTYASLISNEGRGRPSISEETVIDEEMQIDGTSPAMQDYDLIQSREHEDIHRYRQQSPVKNQLPGPFESNELMNDTTPLLPTLSNLSSFASLNLKAGNSTAPQTIFNSVNTLVGIGNLSIPFGFHLSGWICGCVLLVGSALSTNLTAKYLGRILRAHPNLMTYGDISFAYGGKAFAIFVTSFFILDLLGASLSMIILFSDCFAIIWPHKQLLKLIIITIVFFTSLLPLSILSIFSLFGILCTIGIIGIIIACGFVLDESPGSLLQFAPTNLWPQNFPSLLFSLGIFMAPWGGHPVFPELYRDMRHPTKFSKTSNISFSVTFVLDFAIGITGYLMYGSLVDDSVIKSIMQNPNYPEWINKALCLLMGILPISKLPLVTRPIITSYEKILRLTPSMPQPIPPPPSSPSLSSSPNPSYPPHLNRGLRQKTNSFFKLNTILRVITRLAFCSVLLVLALMLSSFGKVVSFLGSAICYTVCLALPLLFYLELNSLEISSWQRTITQACVIMALVFAISGTYATITA</sequence>
<dbReference type="eggNOG" id="KOG1303">
    <property type="taxonomic scope" value="Eukaryota"/>
</dbReference>
<keyword evidence="6 9" id="KW-1133">Transmembrane helix</keyword>
<feature type="transmembrane region" description="Helical" evidence="9">
    <location>
        <begin position="301"/>
        <end position="322"/>
    </location>
</feature>
<feature type="domain" description="Amino acid transporter transmembrane" evidence="10">
    <location>
        <begin position="164"/>
        <end position="585"/>
    </location>
</feature>
<dbReference type="OrthoDB" id="655540at2759"/>
<dbReference type="HOGENOM" id="CLU_009646_8_2_1"/>
<keyword evidence="5" id="KW-0029">Amino-acid transport</keyword>
<evidence type="ECO:0000313" key="11">
    <source>
        <dbReference type="EMBL" id="EDK43710.1"/>
    </source>
</evidence>
<feature type="transmembrane region" description="Helical" evidence="9">
    <location>
        <begin position="234"/>
        <end position="264"/>
    </location>
</feature>
<keyword evidence="4 9" id="KW-0812">Transmembrane</keyword>
<keyword evidence="3" id="KW-0813">Transport</keyword>
<evidence type="ECO:0000256" key="2">
    <source>
        <dbReference type="ARBA" id="ARBA00008066"/>
    </source>
</evidence>
<evidence type="ECO:0000256" key="1">
    <source>
        <dbReference type="ARBA" id="ARBA00004141"/>
    </source>
</evidence>
<feature type="transmembrane region" description="Helical" evidence="9">
    <location>
        <begin position="383"/>
        <end position="402"/>
    </location>
</feature>
<feature type="transmembrane region" description="Helical" evidence="9">
    <location>
        <begin position="564"/>
        <end position="584"/>
    </location>
</feature>
<feature type="transmembrane region" description="Helical" evidence="9">
    <location>
        <begin position="276"/>
        <end position="294"/>
    </location>
</feature>
<dbReference type="KEGG" id="lel:PVL30_001858"/>
<feature type="region of interest" description="Disordered" evidence="8">
    <location>
        <begin position="42"/>
        <end position="82"/>
    </location>
</feature>
<feature type="transmembrane region" description="Helical" evidence="9">
    <location>
        <begin position="505"/>
        <end position="525"/>
    </location>
</feature>
<feature type="region of interest" description="Disordered" evidence="8">
    <location>
        <begin position="461"/>
        <end position="484"/>
    </location>
</feature>
<evidence type="ECO:0000256" key="5">
    <source>
        <dbReference type="ARBA" id="ARBA00022970"/>
    </source>
</evidence>
<evidence type="ECO:0000313" key="12">
    <source>
        <dbReference type="Proteomes" id="UP000001996"/>
    </source>
</evidence>
<name>A5DX02_LODEL</name>
<dbReference type="PANTHER" id="PTHR22950">
    <property type="entry name" value="AMINO ACID TRANSPORTER"/>
    <property type="match status" value="1"/>
</dbReference>
<dbReference type="STRING" id="379508.A5DX02"/>
<feature type="transmembrane region" description="Helical" evidence="9">
    <location>
        <begin position="342"/>
        <end position="362"/>
    </location>
</feature>
<evidence type="ECO:0000256" key="9">
    <source>
        <dbReference type="SAM" id="Phobius"/>
    </source>
</evidence>
<dbReference type="OMA" id="AICYTVC"/>
<dbReference type="AlphaFoldDB" id="A5DX02"/>
<keyword evidence="7 9" id="KW-0472">Membrane</keyword>
<dbReference type="InterPro" id="IPR013057">
    <property type="entry name" value="AA_transpt_TM"/>
</dbReference>
<evidence type="ECO:0000259" key="10">
    <source>
        <dbReference type="Pfam" id="PF01490"/>
    </source>
</evidence>
<feature type="transmembrane region" description="Helical" evidence="9">
    <location>
        <begin position="422"/>
        <end position="442"/>
    </location>
</feature>
<feature type="transmembrane region" description="Helical" evidence="9">
    <location>
        <begin position="192"/>
        <end position="213"/>
    </location>
</feature>
<dbReference type="Proteomes" id="UP000001996">
    <property type="component" value="Unassembled WGS sequence"/>
</dbReference>
<dbReference type="EMBL" id="CH981525">
    <property type="protein sequence ID" value="EDK43710.1"/>
    <property type="molecule type" value="Genomic_DNA"/>
</dbReference>
<dbReference type="VEuPathDB" id="FungiDB:LELG_01889"/>
<dbReference type="Pfam" id="PF01490">
    <property type="entry name" value="Aa_trans"/>
    <property type="match status" value="1"/>
</dbReference>
<evidence type="ECO:0000256" key="4">
    <source>
        <dbReference type="ARBA" id="ARBA00022692"/>
    </source>
</evidence>
<evidence type="ECO:0000256" key="6">
    <source>
        <dbReference type="ARBA" id="ARBA00022989"/>
    </source>
</evidence>
<dbReference type="GO" id="GO:0005774">
    <property type="term" value="C:vacuolar membrane"/>
    <property type="evidence" value="ECO:0007669"/>
    <property type="project" value="TreeGrafter"/>
</dbReference>
<protein>
    <recommendedName>
        <fullName evidence="10">Amino acid transporter transmembrane domain-containing protein</fullName>
    </recommendedName>
</protein>
<keyword evidence="12" id="KW-1185">Reference proteome</keyword>
<reference evidence="11 12" key="1">
    <citation type="journal article" date="2009" name="Nature">
        <title>Evolution of pathogenicity and sexual reproduction in eight Candida genomes.</title>
        <authorList>
            <person name="Butler G."/>
            <person name="Rasmussen M.D."/>
            <person name="Lin M.F."/>
            <person name="Santos M.A."/>
            <person name="Sakthikumar S."/>
            <person name="Munro C.A."/>
            <person name="Rheinbay E."/>
            <person name="Grabherr M."/>
            <person name="Forche A."/>
            <person name="Reedy J.L."/>
            <person name="Agrafioti I."/>
            <person name="Arnaud M.B."/>
            <person name="Bates S."/>
            <person name="Brown A.J."/>
            <person name="Brunke S."/>
            <person name="Costanzo M.C."/>
            <person name="Fitzpatrick D.A."/>
            <person name="de Groot P.W."/>
            <person name="Harris D."/>
            <person name="Hoyer L.L."/>
            <person name="Hube B."/>
            <person name="Klis F.M."/>
            <person name="Kodira C."/>
            <person name="Lennard N."/>
            <person name="Logue M.E."/>
            <person name="Martin R."/>
            <person name="Neiman A.M."/>
            <person name="Nikolaou E."/>
            <person name="Quail M.A."/>
            <person name="Quinn J."/>
            <person name="Santos M.C."/>
            <person name="Schmitzberger F.F."/>
            <person name="Sherlock G."/>
            <person name="Shah P."/>
            <person name="Silverstein K.A."/>
            <person name="Skrzypek M.S."/>
            <person name="Soll D."/>
            <person name="Staggs R."/>
            <person name="Stansfield I."/>
            <person name="Stumpf M.P."/>
            <person name="Sudbery P.E."/>
            <person name="Srikantha T."/>
            <person name="Zeng Q."/>
            <person name="Berman J."/>
            <person name="Berriman M."/>
            <person name="Heitman J."/>
            <person name="Gow N.A."/>
            <person name="Lorenz M.C."/>
            <person name="Birren B.W."/>
            <person name="Kellis M."/>
            <person name="Cuomo C.A."/>
        </authorList>
    </citation>
    <scope>NUCLEOTIDE SEQUENCE [LARGE SCALE GENOMIC DNA]</scope>
    <source>
        <strain evidence="12">ATCC 11503 / BCRC 21390 / CBS 2605 / JCM 1781 / NBRC 1676 / NRRL YB-4239</strain>
    </source>
</reference>
<evidence type="ECO:0000256" key="8">
    <source>
        <dbReference type="SAM" id="MobiDB-lite"/>
    </source>
</evidence>
<dbReference type="InParanoid" id="A5DX02"/>
<comment type="subcellular location">
    <subcellularLocation>
        <location evidence="1">Membrane</location>
        <topology evidence="1">Multi-pass membrane protein</topology>
    </subcellularLocation>
</comment>
<gene>
    <name evidence="11" type="ORF">LELG_01889</name>
</gene>
<dbReference type="GO" id="GO:0015179">
    <property type="term" value="F:L-amino acid transmembrane transporter activity"/>
    <property type="evidence" value="ECO:0007669"/>
    <property type="project" value="TreeGrafter"/>
</dbReference>
<organism evidence="11 12">
    <name type="scientific">Lodderomyces elongisporus (strain ATCC 11503 / CBS 2605 / JCM 1781 / NBRC 1676 / NRRL YB-4239)</name>
    <name type="common">Yeast</name>
    <name type="synonym">Saccharomyces elongisporus</name>
    <dbReference type="NCBI Taxonomy" id="379508"/>
    <lineage>
        <taxon>Eukaryota</taxon>
        <taxon>Fungi</taxon>
        <taxon>Dikarya</taxon>
        <taxon>Ascomycota</taxon>
        <taxon>Saccharomycotina</taxon>
        <taxon>Pichiomycetes</taxon>
        <taxon>Debaryomycetaceae</taxon>
        <taxon>Candida/Lodderomyces clade</taxon>
        <taxon>Lodderomyces</taxon>
    </lineage>
</organism>
<evidence type="ECO:0000256" key="3">
    <source>
        <dbReference type="ARBA" id="ARBA00022448"/>
    </source>
</evidence>
<accession>A5DX02</accession>
<proteinExistence type="inferred from homology"/>